<evidence type="ECO:0000256" key="1">
    <source>
        <dbReference type="ARBA" id="ARBA00006739"/>
    </source>
</evidence>
<dbReference type="EC" id="2.4.-.-" evidence="5"/>
<dbReference type="PANTHER" id="PTHR43179">
    <property type="entry name" value="RHAMNOSYLTRANSFERASE WBBL"/>
    <property type="match status" value="1"/>
</dbReference>
<dbReference type="RefSeq" id="WP_194507960.1">
    <property type="nucleotide sequence ID" value="NZ_JADILU010000003.1"/>
</dbReference>
<keyword evidence="2 5" id="KW-0328">Glycosyltransferase</keyword>
<dbReference type="GO" id="GO:0016757">
    <property type="term" value="F:glycosyltransferase activity"/>
    <property type="evidence" value="ECO:0007669"/>
    <property type="project" value="UniProtKB-KW"/>
</dbReference>
<comment type="caution">
    <text evidence="5">The sequence shown here is derived from an EMBL/GenBank/DDBJ whole genome shotgun (WGS) entry which is preliminary data.</text>
</comment>
<dbReference type="EMBL" id="JBHUOS010000001">
    <property type="protein sequence ID" value="MFD2914650.1"/>
    <property type="molecule type" value="Genomic_DNA"/>
</dbReference>
<dbReference type="Pfam" id="PF00535">
    <property type="entry name" value="Glycos_transf_2"/>
    <property type="match status" value="1"/>
</dbReference>
<protein>
    <submittedName>
        <fullName evidence="5">Glycosyltransferase family 2 protein</fullName>
        <ecNumber evidence="5">2.4.-.-</ecNumber>
    </submittedName>
</protein>
<evidence type="ECO:0000313" key="6">
    <source>
        <dbReference type="Proteomes" id="UP001597548"/>
    </source>
</evidence>
<dbReference type="InterPro" id="IPR029044">
    <property type="entry name" value="Nucleotide-diphossugar_trans"/>
</dbReference>
<keyword evidence="6" id="KW-1185">Reference proteome</keyword>
<feature type="domain" description="Glycosyltransferase 2-like" evidence="4">
    <location>
        <begin position="5"/>
        <end position="168"/>
    </location>
</feature>
<gene>
    <name evidence="5" type="ORF">ACFS29_03285</name>
</gene>
<evidence type="ECO:0000259" key="4">
    <source>
        <dbReference type="Pfam" id="PF00535"/>
    </source>
</evidence>
<proteinExistence type="inferred from homology"/>
<evidence type="ECO:0000256" key="2">
    <source>
        <dbReference type="ARBA" id="ARBA00022676"/>
    </source>
</evidence>
<dbReference type="Gene3D" id="3.90.550.10">
    <property type="entry name" value="Spore Coat Polysaccharide Biosynthesis Protein SpsA, Chain A"/>
    <property type="match status" value="1"/>
</dbReference>
<comment type="similarity">
    <text evidence="1">Belongs to the glycosyltransferase 2 family.</text>
</comment>
<dbReference type="PANTHER" id="PTHR43179:SF12">
    <property type="entry name" value="GALACTOFURANOSYLTRANSFERASE GLFT2"/>
    <property type="match status" value="1"/>
</dbReference>
<keyword evidence="3 5" id="KW-0808">Transferase</keyword>
<organism evidence="5 6">
    <name type="scientific">Psychroserpens luteus</name>
    <dbReference type="NCBI Taxonomy" id="1434066"/>
    <lineage>
        <taxon>Bacteria</taxon>
        <taxon>Pseudomonadati</taxon>
        <taxon>Bacteroidota</taxon>
        <taxon>Flavobacteriia</taxon>
        <taxon>Flavobacteriales</taxon>
        <taxon>Flavobacteriaceae</taxon>
        <taxon>Psychroserpens</taxon>
    </lineage>
</organism>
<reference evidence="6" key="1">
    <citation type="journal article" date="2019" name="Int. J. Syst. Evol. Microbiol.">
        <title>The Global Catalogue of Microorganisms (GCM) 10K type strain sequencing project: providing services to taxonomists for standard genome sequencing and annotation.</title>
        <authorList>
            <consortium name="The Broad Institute Genomics Platform"/>
            <consortium name="The Broad Institute Genome Sequencing Center for Infectious Disease"/>
            <person name="Wu L."/>
            <person name="Ma J."/>
        </authorList>
    </citation>
    <scope>NUCLEOTIDE SEQUENCE [LARGE SCALE GENOMIC DNA]</scope>
    <source>
        <strain evidence="6">KCTC 32514</strain>
    </source>
</reference>
<accession>A0ABW5ZQE8</accession>
<evidence type="ECO:0000256" key="3">
    <source>
        <dbReference type="ARBA" id="ARBA00022679"/>
    </source>
</evidence>
<sequence length="326" mass="37351">MKLAIIILNWNGQELLEKFLPSVTQYSEGAEIYVADNASTDDSIDFVQSQFPKVKIIKNTTNGGYAKGYNHALKHVDADVFCLLNSDIEVTPNWLNSIIKEFETNTSTDIIQPKILDYKNKSHFEYAGAAGGFIDKYGYAYCRGRIFDTIEKDDGQYNDTSSIFWASGACFFIKKSTFETLNGFDESYFAHFEEIDLCWRAFNAGFNTKYVGTSTVYHVGGATLNAINPKKTYLNFRNSLFTLTKNADGFLFGILVIRLILDGIAGLKFLYSLKFTHFIAILKAHFSFYVNLPRLLKERKQLPKKKTYYQITSIVWSYYIRNRCNY</sequence>
<dbReference type="SUPFAM" id="SSF53448">
    <property type="entry name" value="Nucleotide-diphospho-sugar transferases"/>
    <property type="match status" value="1"/>
</dbReference>
<name>A0ABW5ZQE8_9FLAO</name>
<dbReference type="CDD" id="cd04186">
    <property type="entry name" value="GT_2_like_c"/>
    <property type="match status" value="1"/>
</dbReference>
<dbReference type="Proteomes" id="UP001597548">
    <property type="component" value="Unassembled WGS sequence"/>
</dbReference>
<evidence type="ECO:0000313" key="5">
    <source>
        <dbReference type="EMBL" id="MFD2914650.1"/>
    </source>
</evidence>
<dbReference type="InterPro" id="IPR001173">
    <property type="entry name" value="Glyco_trans_2-like"/>
</dbReference>